<proteinExistence type="predicted"/>
<gene>
    <name evidence="1" type="ORF">CU097_007239</name>
</gene>
<comment type="caution">
    <text evidence="1">The sequence shown here is derived from an EMBL/GenBank/DDBJ whole genome shotgun (WGS) entry which is preliminary data.</text>
</comment>
<keyword evidence="2" id="KW-1185">Reference proteome</keyword>
<dbReference type="EMBL" id="PJQL01003003">
    <property type="protein sequence ID" value="RCH82474.1"/>
    <property type="molecule type" value="Genomic_DNA"/>
</dbReference>
<organism evidence="1 2">
    <name type="scientific">Rhizopus azygosporus</name>
    <name type="common">Rhizopus microsporus var. azygosporus</name>
    <dbReference type="NCBI Taxonomy" id="86630"/>
    <lineage>
        <taxon>Eukaryota</taxon>
        <taxon>Fungi</taxon>
        <taxon>Fungi incertae sedis</taxon>
        <taxon>Mucoromycota</taxon>
        <taxon>Mucoromycotina</taxon>
        <taxon>Mucoromycetes</taxon>
        <taxon>Mucorales</taxon>
        <taxon>Mucorineae</taxon>
        <taxon>Rhizopodaceae</taxon>
        <taxon>Rhizopus</taxon>
    </lineage>
</organism>
<dbReference type="OrthoDB" id="10424653at2759"/>
<dbReference type="AlphaFoldDB" id="A0A367IXS2"/>
<reference evidence="1 2" key="1">
    <citation type="journal article" date="2018" name="G3 (Bethesda)">
        <title>Phylogenetic and Phylogenomic Definition of Rhizopus Species.</title>
        <authorList>
            <person name="Gryganskyi A.P."/>
            <person name="Golan J."/>
            <person name="Dolatabadi S."/>
            <person name="Mondo S."/>
            <person name="Robb S."/>
            <person name="Idnurm A."/>
            <person name="Muszewska A."/>
            <person name="Steczkiewicz K."/>
            <person name="Masonjones S."/>
            <person name="Liao H.L."/>
            <person name="Gajdeczka M.T."/>
            <person name="Anike F."/>
            <person name="Vuek A."/>
            <person name="Anishchenko I.M."/>
            <person name="Voigt K."/>
            <person name="de Hoog G.S."/>
            <person name="Smith M.E."/>
            <person name="Heitman J."/>
            <person name="Vilgalys R."/>
            <person name="Stajich J.E."/>
        </authorList>
    </citation>
    <scope>NUCLEOTIDE SEQUENCE [LARGE SCALE GENOMIC DNA]</scope>
    <source>
        <strain evidence="1 2">CBS 357.93</strain>
    </source>
</reference>
<accession>A0A367IXS2</accession>
<evidence type="ECO:0000313" key="2">
    <source>
        <dbReference type="Proteomes" id="UP000252139"/>
    </source>
</evidence>
<feature type="non-terminal residue" evidence="1">
    <location>
        <position position="71"/>
    </location>
</feature>
<name>A0A367IXS2_RHIAZ</name>
<protein>
    <submittedName>
        <fullName evidence="1">Uncharacterized protein</fullName>
    </submittedName>
</protein>
<evidence type="ECO:0000313" key="1">
    <source>
        <dbReference type="EMBL" id="RCH82474.1"/>
    </source>
</evidence>
<dbReference type="Proteomes" id="UP000252139">
    <property type="component" value="Unassembled WGS sequence"/>
</dbReference>
<sequence length="71" mass="8284">MDLEDIAIQYGDLKMIIDFDKATEPKVIETKDAVDSLTVQLEEAFVDEPKQQYKKYGHDQIKHMIDLIQDE</sequence>